<reference evidence="3" key="1">
    <citation type="submission" date="2016-10" db="EMBL/GenBank/DDBJ databases">
        <authorList>
            <person name="Varghese N."/>
            <person name="Submissions S."/>
        </authorList>
    </citation>
    <scope>NUCLEOTIDE SEQUENCE [LARGE SCALE GENOMIC DNA]</scope>
    <source>
        <strain evidence="3">DSM 44268</strain>
    </source>
</reference>
<dbReference type="EMBL" id="FNBT01000003">
    <property type="protein sequence ID" value="SDF37112.1"/>
    <property type="molecule type" value="Genomic_DNA"/>
</dbReference>
<gene>
    <name evidence="2" type="ORF">SAMN05660662_1897</name>
</gene>
<evidence type="ECO:0000313" key="2">
    <source>
        <dbReference type="EMBL" id="SDF37112.1"/>
    </source>
</evidence>
<evidence type="ECO:0000313" key="3">
    <source>
        <dbReference type="Proteomes" id="UP000199406"/>
    </source>
</evidence>
<dbReference type="Proteomes" id="UP000199406">
    <property type="component" value="Unassembled WGS sequence"/>
</dbReference>
<evidence type="ECO:0000256" key="1">
    <source>
        <dbReference type="SAM" id="MobiDB-lite"/>
    </source>
</evidence>
<dbReference type="AlphaFoldDB" id="A0A1G7KIT3"/>
<feature type="region of interest" description="Disordered" evidence="1">
    <location>
        <begin position="51"/>
        <end position="75"/>
    </location>
</feature>
<name>A0A1G7KIT3_9ACTN</name>
<organism evidence="2 3">
    <name type="scientific">Blastococcus aurantiacus</name>
    <dbReference type="NCBI Taxonomy" id="1550231"/>
    <lineage>
        <taxon>Bacteria</taxon>
        <taxon>Bacillati</taxon>
        <taxon>Actinomycetota</taxon>
        <taxon>Actinomycetes</taxon>
        <taxon>Geodermatophilales</taxon>
        <taxon>Geodermatophilaceae</taxon>
        <taxon>Blastococcus</taxon>
    </lineage>
</organism>
<protein>
    <submittedName>
        <fullName evidence="2">Uncharacterized protein</fullName>
    </submittedName>
</protein>
<sequence>MIFRRAFGGMTSVTTNRVFVPLPAVPAGRETPHMELGFDVFLGLDAVMQGPGAVDEDTSGGLSRRQPADTPHIDP</sequence>
<proteinExistence type="predicted"/>
<keyword evidence="3" id="KW-1185">Reference proteome</keyword>
<dbReference type="STRING" id="1550231.SAMN05660662_1897"/>
<accession>A0A1G7KIT3</accession>